<dbReference type="RefSeq" id="WP_011319999.1">
    <property type="nucleotide sequence ID" value="NZ_JACKZP010000062.1"/>
</dbReference>
<sequence length="72" mass="8383">MLNVVEFKTKIQNGVIQIPEIYKGELDGESVKVIVLKQTKQAAVDIIDELMEHPVEFDWPPLTREEIYDREL</sequence>
<comment type="caution">
    <text evidence="1">The sequence shown here is derived from an EMBL/GenBank/DDBJ whole genome shotgun (WGS) entry which is preliminary data.</text>
</comment>
<keyword evidence="2" id="KW-1185">Reference proteome</keyword>
<dbReference type="GeneID" id="58726052"/>
<organism evidence="1 2">
    <name type="scientific">Trichormus variabilis N2B</name>
    <dbReference type="NCBI Taxonomy" id="2681315"/>
    <lineage>
        <taxon>Bacteria</taxon>
        <taxon>Bacillati</taxon>
        <taxon>Cyanobacteriota</taxon>
        <taxon>Cyanophyceae</taxon>
        <taxon>Nostocales</taxon>
        <taxon>Nostocaceae</taxon>
        <taxon>Trichormus</taxon>
    </lineage>
</organism>
<dbReference type="EMBL" id="JACKZP010000062">
    <property type="protein sequence ID" value="MBC1303419.1"/>
    <property type="molecule type" value="Genomic_DNA"/>
</dbReference>
<accession>A0ABR6SAH8</accession>
<evidence type="ECO:0000313" key="2">
    <source>
        <dbReference type="Proteomes" id="UP000570851"/>
    </source>
</evidence>
<name>A0ABR6SAH8_ANAVA</name>
<gene>
    <name evidence="1" type="ORF">GNE12_16020</name>
</gene>
<proteinExistence type="predicted"/>
<dbReference type="Proteomes" id="UP000570851">
    <property type="component" value="Unassembled WGS sequence"/>
</dbReference>
<reference evidence="1 2" key="1">
    <citation type="submission" date="2019-11" db="EMBL/GenBank/DDBJ databases">
        <title>Comparison of genomes from free-living endosymbiotic cyanobacteria isolated from Azolla.</title>
        <authorList>
            <person name="Thiel T."/>
            <person name="Pratte B."/>
        </authorList>
    </citation>
    <scope>NUCLEOTIDE SEQUENCE [LARGE SCALE GENOMIC DNA]</scope>
    <source>
        <strain evidence="1 2">N2B</strain>
    </source>
</reference>
<protein>
    <submittedName>
        <fullName evidence="1">Uncharacterized protein</fullName>
    </submittedName>
</protein>
<evidence type="ECO:0000313" key="1">
    <source>
        <dbReference type="EMBL" id="MBC1303419.1"/>
    </source>
</evidence>